<dbReference type="PROSITE" id="PS52004">
    <property type="entry name" value="KS3_2"/>
    <property type="match status" value="1"/>
</dbReference>
<sequence>MAPGILTNDLNEELHYSDSSLEGYVHTQSHAARTGDTDKLKPLAIVGLDFRFPEDATSTEGLWEMLLEKRCAMTEYPKDRLEIDSLYHPDTQRRDTIANRGGHFLKGDLGEFDASFFSISPAEASGMDPLHRILLETTYRALENAGIPMESIKGTKTSVHTGCFTHDYETMMNSDPLFMSKYAATGTAPSMIANRLSWFFDLAGPSISVDTACSSSMVAFDLACQGIWNENATMGIVGGCNLVYTPEMNLALSNMGFLSPDSLCVSFDASGNGYTRGEGFGVLIVKPLEDAIRDGNTIRAIVRSTGSNQDGRTPGITQPSRDAQERLIRDTYEKAGLDMQDTRYVEAHGTGTAVGDPIESAAIGAAFRRYRSADDPLYIGAVKSNIGHLEGASGMAGLIKTILVLENGTIPPIANFKTLNPKIDAEYLNLEFPKEVVPWPTTGLRRASINSFGFGGANSHAVLDDAYNYLRIHSLKGNHRTVAQPPTIEALRHPSKLALHPLSDSTYHTVLGSQSKTALTTPKLLVWSAADEDGLKRLATSYREHFSNIQLTDDQLEGYMRNLAYTLTAKRSSLFWKAFGIVDSIESLKKASLSKAIRYSTKPDLGFIFTGQGAQWYGMGRELVAFPAFEDSLLDAESFFRQLGCSWSLTEELFADKGSSRVNDPEFSQPLCTAIQVAAVDLLHSFGISPAAVVGHSSGEIAAAYSIGAISSKSAWKLAYYRGKLAAKLAKTRQVAGGMISVGLSVSQIEPYFDVLASQFTKPQVVIACINSPINVTVSGDAEQIDALELLLQKDQVFARKLKVNVAYHSPHMNDIASEYLQAVRELQKGQGPLGAPARVMVSSVTGQRITPEELCKAEYWVRNMVSPVQFTEALSFLCSQSGKTKTKKIGGGHRNAVNVTRLVEVGPHSALQGPTRDILKSIGKTGDIAYNSLLVRNVPATSTVLEAVGHLYCAGYPVSLNEVNQLGKNTSNLVTLSDLPPYPFNHSQAYWHESRFSKAHRLRKHPRLDLLGAPVQDWNPREARWRNVIRASEIPWVEDHKINGTTLYPAAGMLAMAIEGANQIADKPENIAAFKLRDVSFQRALAIPAGPEGIETMFYLRSVQESSDKDPSWSEFRLFTVKDDDWVEHCRGAIQIEYQSEAQNAVDNGKEARSIDFALRKTYMDSVATSMHADSDYMYSSLDRHGLSYGPSFRSLNQITYDGKGGATSNVALFRGSQDTKHPTQPHVIHPTTLDGVLQLGIVAMMNGGKTPIPSMVPTRINKLWLSKDGLSYLESDSVVKAHAKSQWEGRRGLTSSLFVLGANNCRRMFIDGFEATAIANQGEESSPSQRQRQSYYYIGFEPDMEVNTPLEIQGYLEKRGKSSPEKLKGYFDLLGHKNPSLKVLEIGGETCDMTELALSSFAPRDEVEPCIPRYAQYDFISSTESLLEAVRDRLKDQKGHIGLKALDIQKNVRDQGLELGVYDLIIASEQGITPLPDSNPAIQNMRSLLKPEGKLVLYRGSPQEAKPLPAGDWHKILLENGFSGVDIDLQDNIISTALTAEPSDKRPIRNVVVVAEDNSAVQQDIANRLNDILQKSSLVRYEQYEVVSLSKAASMERSDENVYIVLLELEYPVLNAMREGIYTTIQKLTGSAKHIVWATRTVEQSPDFGVVQGLSRVLRTEHYPLKFVTLALEGHNPASQAENIARVLTSTTCNTADTYEPEYVERDGMLHVNRLVEANKLGRKITAKETSHHVKVQTISQAPPLKLHVASPGLLDSLHFLEDDSHELPLAPDEVEVEVKAVGINFKDCLVALGRVDQATIGLECAGIVRRAPRDSHLKIGDRVAACKTGSFQTYVRSQQEGVVKIPDTLSFAEAAAIPTNFATAYHALHEVARLQHGESVLIHSGAGGTGQAAIQIAQYLGAEVFTTVSSEEKKQLLSELYGIDDDHIFYSRDISFADGVKRMTNDRGVDVVLNSLSGEALVASWESVAPYGRFIEIGIKDILAHNTLPMYHFARNVSFSAVDLAAIMVERPYLLQQALKAVMDLIAEGTMHASKPLHIYPASEVEQAFRYVQSGKNTGKTVVELNGEDQISTVLQTRPTCQFGPNETYVIAGGLGGLGQNVTRWMASRGAKNLILLSRRGAQSEDAKDLVRQLKELKIQVATPACDITDIDVLSEVIARCRRTMPPIKGCVQGTMVIHDSMFAEMSHFEWRDGLDSKVIGTWNLHAVLPDDLDFFIMMSSISGIGGFGTLANYAAGNTYLDSIAQYRVARGQRATSIDLGLFEDAGYIANDEALVERWKGVGYYIKMKPEDLFPLLDYFCSSSLLTPLECQPLVGLNNPATIRAADREEPNWMRQPLFRLLYQLPSASTDTGATAGSNGEASYTGQFIAAASKAEAGDIVAEALIKKVAKTLGIPEGDMEADRGMHHYGMDSLVAVEIRSWISRDFGADIAIFDILGGATFSSTGILVSEKSTLRQSK</sequence>
<dbReference type="Gene3D" id="3.40.50.150">
    <property type="entry name" value="Vaccinia Virus protein VP39"/>
    <property type="match status" value="1"/>
</dbReference>
<keyword evidence="6" id="KW-0511">Multifunctional enzyme</keyword>
<dbReference type="InterPro" id="IPR013154">
    <property type="entry name" value="ADH-like_N"/>
</dbReference>
<feature type="active site" description="Proton donor; for dehydratase activity" evidence="8">
    <location>
        <position position="1236"/>
    </location>
</feature>
<dbReference type="InterPro" id="IPR049900">
    <property type="entry name" value="PKS_mFAS_DH"/>
</dbReference>
<dbReference type="Proteomes" id="UP000326877">
    <property type="component" value="Unassembled WGS sequence"/>
</dbReference>
<dbReference type="Pfam" id="PF16197">
    <property type="entry name" value="KAsynt_C_assoc"/>
    <property type="match status" value="1"/>
</dbReference>
<dbReference type="Pfam" id="PF14765">
    <property type="entry name" value="PS-DH"/>
    <property type="match status" value="1"/>
</dbReference>
<feature type="region of interest" description="C-terminal hotdog fold" evidence="8">
    <location>
        <begin position="1169"/>
        <end position="1326"/>
    </location>
</feature>
<dbReference type="SMART" id="SM00825">
    <property type="entry name" value="PKS_KS"/>
    <property type="match status" value="1"/>
</dbReference>
<evidence type="ECO:0000256" key="8">
    <source>
        <dbReference type="PROSITE-ProRule" id="PRU01363"/>
    </source>
</evidence>
<dbReference type="SUPFAM" id="SSF52151">
    <property type="entry name" value="FabD/lysophospholipase-like"/>
    <property type="match status" value="1"/>
</dbReference>
<dbReference type="Pfam" id="PF08659">
    <property type="entry name" value="KR"/>
    <property type="match status" value="1"/>
</dbReference>
<dbReference type="Pfam" id="PF02801">
    <property type="entry name" value="Ketoacyl-synt_C"/>
    <property type="match status" value="1"/>
</dbReference>
<dbReference type="Pfam" id="PF13602">
    <property type="entry name" value="ADH_zinc_N_2"/>
    <property type="match status" value="1"/>
</dbReference>
<dbReference type="InterPro" id="IPR009081">
    <property type="entry name" value="PP-bd_ACP"/>
</dbReference>
<keyword evidence="1" id="KW-0596">Phosphopantetheine</keyword>
<evidence type="ECO:0000259" key="9">
    <source>
        <dbReference type="PROSITE" id="PS50075"/>
    </source>
</evidence>
<dbReference type="SUPFAM" id="SSF51735">
    <property type="entry name" value="NAD(P)-binding Rossmann-fold domains"/>
    <property type="match status" value="2"/>
</dbReference>
<evidence type="ECO:0000256" key="7">
    <source>
        <dbReference type="ARBA" id="ARBA00023315"/>
    </source>
</evidence>
<dbReference type="Pfam" id="PF21089">
    <property type="entry name" value="PKS_DH_N"/>
    <property type="match status" value="1"/>
</dbReference>
<dbReference type="InterPro" id="IPR006162">
    <property type="entry name" value="Ppantetheine_attach_site"/>
</dbReference>
<evidence type="ECO:0000256" key="2">
    <source>
        <dbReference type="ARBA" id="ARBA00022553"/>
    </source>
</evidence>
<dbReference type="InterPro" id="IPR013968">
    <property type="entry name" value="PKS_KR"/>
</dbReference>
<evidence type="ECO:0000313" key="12">
    <source>
        <dbReference type="EMBL" id="KAE8384064.1"/>
    </source>
</evidence>
<gene>
    <name evidence="12" type="ORF">BDV23DRAFT_189589</name>
</gene>
<dbReference type="InterPro" id="IPR014043">
    <property type="entry name" value="Acyl_transferase_dom"/>
</dbReference>
<dbReference type="PROSITE" id="PS50075">
    <property type="entry name" value="CARRIER"/>
    <property type="match status" value="1"/>
</dbReference>
<evidence type="ECO:0008006" key="13">
    <source>
        <dbReference type="Google" id="ProtNLM"/>
    </source>
</evidence>
<dbReference type="FunFam" id="3.40.50.720:FF:000209">
    <property type="entry name" value="Polyketide synthase Pks12"/>
    <property type="match status" value="1"/>
</dbReference>
<dbReference type="GO" id="GO:0004312">
    <property type="term" value="F:fatty acid synthase activity"/>
    <property type="evidence" value="ECO:0007669"/>
    <property type="project" value="TreeGrafter"/>
</dbReference>
<dbReference type="Gene3D" id="3.10.129.110">
    <property type="entry name" value="Polyketide synthase dehydratase"/>
    <property type="match status" value="1"/>
</dbReference>
<dbReference type="InterPro" id="IPR016039">
    <property type="entry name" value="Thiolase-like"/>
</dbReference>
<keyword evidence="5" id="KW-0560">Oxidoreductase</keyword>
<feature type="domain" description="Carrier" evidence="9">
    <location>
        <begin position="2379"/>
        <end position="2456"/>
    </location>
</feature>
<dbReference type="InterPro" id="IPR056501">
    <property type="entry name" value="NAD-bd_HRPKS_sdrA"/>
</dbReference>
<dbReference type="CDD" id="cd05274">
    <property type="entry name" value="KR_FAS_SDR_x"/>
    <property type="match status" value="1"/>
</dbReference>
<dbReference type="GO" id="GO:0016491">
    <property type="term" value="F:oxidoreductase activity"/>
    <property type="evidence" value="ECO:0007669"/>
    <property type="project" value="UniProtKB-KW"/>
</dbReference>
<evidence type="ECO:0000259" key="10">
    <source>
        <dbReference type="PROSITE" id="PS52004"/>
    </source>
</evidence>
<dbReference type="InterPro" id="IPR020806">
    <property type="entry name" value="PKS_PP-bd"/>
</dbReference>
<feature type="domain" description="PKS/mFAS DH" evidence="11">
    <location>
        <begin position="1009"/>
        <end position="1326"/>
    </location>
</feature>
<dbReference type="InterPro" id="IPR032821">
    <property type="entry name" value="PKS_assoc"/>
</dbReference>
<dbReference type="Pfam" id="PF00698">
    <property type="entry name" value="Acyl_transf_1"/>
    <property type="match status" value="1"/>
</dbReference>
<keyword evidence="4" id="KW-0521">NADP</keyword>
<dbReference type="InterPro" id="IPR036291">
    <property type="entry name" value="NAD(P)-bd_dom_sf"/>
</dbReference>
<dbReference type="CDD" id="cd05195">
    <property type="entry name" value="enoyl_red"/>
    <property type="match status" value="1"/>
</dbReference>
<dbReference type="InterPro" id="IPR049552">
    <property type="entry name" value="PKS_DH_N"/>
</dbReference>
<dbReference type="SUPFAM" id="SSF47336">
    <property type="entry name" value="ACP-like"/>
    <property type="match status" value="1"/>
</dbReference>
<dbReference type="InterPro" id="IPR049551">
    <property type="entry name" value="PKS_DH_C"/>
</dbReference>
<evidence type="ECO:0000256" key="6">
    <source>
        <dbReference type="ARBA" id="ARBA00023268"/>
    </source>
</evidence>
<protein>
    <recommendedName>
        <fullName evidence="13">Polyketide synthase</fullName>
    </recommendedName>
</protein>
<dbReference type="SMART" id="SM00822">
    <property type="entry name" value="PKS_KR"/>
    <property type="match status" value="1"/>
</dbReference>
<dbReference type="InterPro" id="IPR057326">
    <property type="entry name" value="KR_dom"/>
</dbReference>
<evidence type="ECO:0000256" key="1">
    <source>
        <dbReference type="ARBA" id="ARBA00022450"/>
    </source>
</evidence>
<dbReference type="GO" id="GO:0031177">
    <property type="term" value="F:phosphopantetheine binding"/>
    <property type="evidence" value="ECO:0007669"/>
    <property type="project" value="InterPro"/>
</dbReference>
<dbReference type="InterPro" id="IPR014030">
    <property type="entry name" value="Ketoacyl_synth_N"/>
</dbReference>
<dbReference type="InterPro" id="IPR018201">
    <property type="entry name" value="Ketoacyl_synth_AS"/>
</dbReference>
<dbReference type="InterPro" id="IPR036736">
    <property type="entry name" value="ACP-like_sf"/>
</dbReference>
<feature type="region of interest" description="N-terminal hotdog fold" evidence="8">
    <location>
        <begin position="1009"/>
        <end position="1142"/>
    </location>
</feature>
<proteinExistence type="predicted"/>
<reference evidence="12" key="1">
    <citation type="submission" date="2019-04" db="EMBL/GenBank/DDBJ databases">
        <title>Friends and foes A comparative genomics studyof 23 Aspergillus species from section Flavi.</title>
        <authorList>
            <consortium name="DOE Joint Genome Institute"/>
            <person name="Kjaerbolling I."/>
            <person name="Vesth T."/>
            <person name="Frisvad J.C."/>
            <person name="Nybo J.L."/>
            <person name="Theobald S."/>
            <person name="Kildgaard S."/>
            <person name="Isbrandt T."/>
            <person name="Kuo A."/>
            <person name="Sato A."/>
            <person name="Lyhne E.K."/>
            <person name="Kogle M.E."/>
            <person name="Wiebenga A."/>
            <person name="Kun R.S."/>
            <person name="Lubbers R.J."/>
            <person name="Makela M.R."/>
            <person name="Barry K."/>
            <person name="Chovatia M."/>
            <person name="Clum A."/>
            <person name="Daum C."/>
            <person name="Haridas S."/>
            <person name="He G."/>
            <person name="LaButti K."/>
            <person name="Lipzen A."/>
            <person name="Mondo S."/>
            <person name="Riley R."/>
            <person name="Salamov A."/>
            <person name="Simmons B.A."/>
            <person name="Magnuson J.K."/>
            <person name="Henrissat B."/>
            <person name="Mortensen U.H."/>
            <person name="Larsen T.O."/>
            <person name="Devries R.P."/>
            <person name="Grigoriev I.V."/>
            <person name="Machida M."/>
            <person name="Baker S.E."/>
            <person name="Andersen M.R."/>
        </authorList>
    </citation>
    <scope>NUCLEOTIDE SEQUENCE [LARGE SCALE GENOMIC DNA]</scope>
    <source>
        <strain evidence="12">IBT 14317</strain>
    </source>
</reference>
<dbReference type="InterPro" id="IPR020843">
    <property type="entry name" value="ER"/>
</dbReference>
<dbReference type="SMART" id="SM00829">
    <property type="entry name" value="PKS_ER"/>
    <property type="match status" value="1"/>
</dbReference>
<dbReference type="InterPro" id="IPR011032">
    <property type="entry name" value="GroES-like_sf"/>
</dbReference>
<evidence type="ECO:0000259" key="11">
    <source>
        <dbReference type="PROSITE" id="PS52019"/>
    </source>
</evidence>
<dbReference type="Pfam" id="PF00109">
    <property type="entry name" value="ketoacyl-synt"/>
    <property type="match status" value="1"/>
</dbReference>
<dbReference type="Pfam" id="PF08240">
    <property type="entry name" value="ADH_N"/>
    <property type="match status" value="1"/>
</dbReference>
<name>A0A5N7BQE1_PETAA</name>
<keyword evidence="7" id="KW-0012">Acyltransferase</keyword>
<dbReference type="InterPro" id="IPR020841">
    <property type="entry name" value="PKS_Beta-ketoAc_synthase_dom"/>
</dbReference>
<dbReference type="Gene3D" id="3.40.47.10">
    <property type="match status" value="1"/>
</dbReference>
<feature type="active site" description="Proton acceptor; for dehydratase activity" evidence="8">
    <location>
        <position position="1041"/>
    </location>
</feature>
<dbReference type="GO" id="GO:0030639">
    <property type="term" value="P:polyketide biosynthetic process"/>
    <property type="evidence" value="ECO:0007669"/>
    <property type="project" value="UniProtKB-ARBA"/>
</dbReference>
<dbReference type="InterPro" id="IPR020807">
    <property type="entry name" value="PKS_DH"/>
</dbReference>
<dbReference type="GO" id="GO:0004315">
    <property type="term" value="F:3-oxoacyl-[acyl-carrier-protein] synthase activity"/>
    <property type="evidence" value="ECO:0007669"/>
    <property type="project" value="InterPro"/>
</dbReference>
<dbReference type="InterPro" id="IPR029063">
    <property type="entry name" value="SAM-dependent_MTases_sf"/>
</dbReference>
<keyword evidence="2" id="KW-0597">Phosphoprotein</keyword>
<dbReference type="SUPFAM" id="SSF50129">
    <property type="entry name" value="GroES-like"/>
    <property type="match status" value="1"/>
</dbReference>
<dbReference type="Gene3D" id="1.10.1200.10">
    <property type="entry name" value="ACP-like"/>
    <property type="match status" value="1"/>
</dbReference>
<dbReference type="Gene3D" id="3.90.180.10">
    <property type="entry name" value="Medium-chain alcohol dehydrogenases, catalytic domain"/>
    <property type="match status" value="1"/>
</dbReference>
<dbReference type="InterPro" id="IPR016036">
    <property type="entry name" value="Malonyl_transacylase_ACP-bd"/>
</dbReference>
<dbReference type="EMBL" id="ML735407">
    <property type="protein sequence ID" value="KAE8384064.1"/>
    <property type="molecule type" value="Genomic_DNA"/>
</dbReference>
<dbReference type="SUPFAM" id="SSF53901">
    <property type="entry name" value="Thiolase-like"/>
    <property type="match status" value="1"/>
</dbReference>
<dbReference type="PROSITE" id="PS00012">
    <property type="entry name" value="PHOSPHOPANTETHEINE"/>
    <property type="match status" value="1"/>
</dbReference>
<dbReference type="Pfam" id="PF23297">
    <property type="entry name" value="ACP_SdgA_C"/>
    <property type="match status" value="1"/>
</dbReference>
<dbReference type="SUPFAM" id="SSF53335">
    <property type="entry name" value="S-adenosyl-L-methionine-dependent methyltransferases"/>
    <property type="match status" value="1"/>
</dbReference>
<evidence type="ECO:0000256" key="3">
    <source>
        <dbReference type="ARBA" id="ARBA00022679"/>
    </source>
</evidence>
<dbReference type="GO" id="GO:0006633">
    <property type="term" value="P:fatty acid biosynthetic process"/>
    <property type="evidence" value="ECO:0007669"/>
    <property type="project" value="InterPro"/>
</dbReference>
<feature type="domain" description="Ketosynthase family 3 (KS3)" evidence="10">
    <location>
        <begin position="40"/>
        <end position="465"/>
    </location>
</feature>
<dbReference type="Gene3D" id="3.30.70.3290">
    <property type="match status" value="1"/>
</dbReference>
<dbReference type="InterPro" id="IPR014031">
    <property type="entry name" value="Ketoacyl_synth_C"/>
</dbReference>
<dbReference type="SMART" id="SM00826">
    <property type="entry name" value="PKS_DH"/>
    <property type="match status" value="1"/>
</dbReference>
<dbReference type="PANTHER" id="PTHR43775:SF29">
    <property type="entry name" value="ASPERFURANONE POLYKETIDE SYNTHASE AFOG-RELATED"/>
    <property type="match status" value="1"/>
</dbReference>
<evidence type="ECO:0000256" key="5">
    <source>
        <dbReference type="ARBA" id="ARBA00023002"/>
    </source>
</evidence>
<dbReference type="SUPFAM" id="SSF55048">
    <property type="entry name" value="Probable ACP-binding domain of malonyl-CoA ACP transacylase"/>
    <property type="match status" value="1"/>
</dbReference>
<dbReference type="OrthoDB" id="329835at2759"/>
<keyword evidence="3" id="KW-0808">Transferase</keyword>
<dbReference type="PANTHER" id="PTHR43775">
    <property type="entry name" value="FATTY ACID SYNTHASE"/>
    <property type="match status" value="1"/>
</dbReference>
<dbReference type="Gene3D" id="3.40.50.720">
    <property type="entry name" value="NAD(P)-binding Rossmann-like Domain"/>
    <property type="match status" value="2"/>
</dbReference>
<accession>A0A5N7BQE1</accession>
<dbReference type="SMART" id="SM00827">
    <property type="entry name" value="PKS_AT"/>
    <property type="match status" value="1"/>
</dbReference>
<dbReference type="InterPro" id="IPR001227">
    <property type="entry name" value="Ac_transferase_dom_sf"/>
</dbReference>
<dbReference type="InterPro" id="IPR042104">
    <property type="entry name" value="PKS_dehydratase_sf"/>
</dbReference>
<dbReference type="SMART" id="SM00823">
    <property type="entry name" value="PKS_PP"/>
    <property type="match status" value="1"/>
</dbReference>
<evidence type="ECO:0000256" key="4">
    <source>
        <dbReference type="ARBA" id="ARBA00022857"/>
    </source>
</evidence>
<organism evidence="12">
    <name type="scientific">Petromyces alliaceus</name>
    <name type="common">Aspergillus alliaceus</name>
    <dbReference type="NCBI Taxonomy" id="209559"/>
    <lineage>
        <taxon>Eukaryota</taxon>
        <taxon>Fungi</taxon>
        <taxon>Dikarya</taxon>
        <taxon>Ascomycota</taxon>
        <taxon>Pezizomycotina</taxon>
        <taxon>Eurotiomycetes</taxon>
        <taxon>Eurotiomycetidae</taxon>
        <taxon>Eurotiales</taxon>
        <taxon>Aspergillaceae</taxon>
        <taxon>Aspergillus</taxon>
        <taxon>Aspergillus subgen. Circumdati</taxon>
    </lineage>
</organism>
<dbReference type="PROSITE" id="PS00606">
    <property type="entry name" value="KS3_1"/>
    <property type="match status" value="1"/>
</dbReference>
<dbReference type="CDD" id="cd00833">
    <property type="entry name" value="PKS"/>
    <property type="match status" value="1"/>
</dbReference>
<dbReference type="Pfam" id="PF23114">
    <property type="entry name" value="NAD-bd_HRPKS_sdrA"/>
    <property type="match status" value="1"/>
</dbReference>
<dbReference type="PROSITE" id="PS52019">
    <property type="entry name" value="PKS_MFAS_DH"/>
    <property type="match status" value="1"/>
</dbReference>
<dbReference type="InterPro" id="IPR016035">
    <property type="entry name" value="Acyl_Trfase/lysoPLipase"/>
</dbReference>
<dbReference type="InterPro" id="IPR050091">
    <property type="entry name" value="PKS_NRPS_Biosynth_Enz"/>
</dbReference>
<dbReference type="Gene3D" id="3.40.366.10">
    <property type="entry name" value="Malonyl-Coenzyme A Acyl Carrier Protein, domain 2"/>
    <property type="match status" value="1"/>
</dbReference>
<dbReference type="GO" id="GO:1901336">
    <property type="term" value="P:lactone biosynthetic process"/>
    <property type="evidence" value="ECO:0007669"/>
    <property type="project" value="UniProtKB-ARBA"/>
</dbReference>